<reference evidence="2" key="2">
    <citation type="submission" date="2020-10" db="UniProtKB">
        <authorList>
            <consortium name="WormBaseParasite"/>
        </authorList>
    </citation>
    <scope>IDENTIFICATION</scope>
</reference>
<reference evidence="1" key="1">
    <citation type="journal article" date="2013" name="Genetics">
        <title>The draft genome and transcriptome of Panagrellus redivivus are shaped by the harsh demands of a free-living lifestyle.</title>
        <authorList>
            <person name="Srinivasan J."/>
            <person name="Dillman A.R."/>
            <person name="Macchietto M.G."/>
            <person name="Heikkinen L."/>
            <person name="Lakso M."/>
            <person name="Fracchia K.M."/>
            <person name="Antoshechkin I."/>
            <person name="Mortazavi A."/>
            <person name="Wong G."/>
            <person name="Sternberg P.W."/>
        </authorList>
    </citation>
    <scope>NUCLEOTIDE SEQUENCE [LARGE SCALE GENOMIC DNA]</scope>
    <source>
        <strain evidence="1">MT8872</strain>
    </source>
</reference>
<evidence type="ECO:0000313" key="2">
    <source>
        <dbReference type="WBParaSite" id="Pan_g4470.t1"/>
    </source>
</evidence>
<evidence type="ECO:0000313" key="1">
    <source>
        <dbReference type="Proteomes" id="UP000492821"/>
    </source>
</evidence>
<keyword evidence="1" id="KW-1185">Reference proteome</keyword>
<proteinExistence type="predicted"/>
<dbReference type="WBParaSite" id="Pan_g4470.t1">
    <property type="protein sequence ID" value="Pan_g4470.t1"/>
    <property type="gene ID" value="Pan_g4470"/>
</dbReference>
<dbReference type="AlphaFoldDB" id="A0A7E4W005"/>
<accession>A0A7E4W005</accession>
<sequence>MDTFTNTTGQFLTLVSLHMPVPPGNSDMQYKFDSTEKKMRADYDLIFRDACLQQPPRGYSDGMWRRIKLSD</sequence>
<organism evidence="1 2">
    <name type="scientific">Panagrellus redivivus</name>
    <name type="common">Microworm</name>
    <dbReference type="NCBI Taxonomy" id="6233"/>
    <lineage>
        <taxon>Eukaryota</taxon>
        <taxon>Metazoa</taxon>
        <taxon>Ecdysozoa</taxon>
        <taxon>Nematoda</taxon>
        <taxon>Chromadorea</taxon>
        <taxon>Rhabditida</taxon>
        <taxon>Tylenchina</taxon>
        <taxon>Panagrolaimomorpha</taxon>
        <taxon>Panagrolaimoidea</taxon>
        <taxon>Panagrolaimidae</taxon>
        <taxon>Panagrellus</taxon>
    </lineage>
</organism>
<name>A0A7E4W005_PANRE</name>
<protein>
    <submittedName>
        <fullName evidence="2">DUF4939 domain-containing protein</fullName>
    </submittedName>
</protein>
<dbReference type="Proteomes" id="UP000492821">
    <property type="component" value="Unassembled WGS sequence"/>
</dbReference>